<evidence type="ECO:0000256" key="3">
    <source>
        <dbReference type="ARBA" id="ARBA00023136"/>
    </source>
</evidence>
<evidence type="ECO:0000259" key="5">
    <source>
        <dbReference type="SMART" id="SM00842"/>
    </source>
</evidence>
<comment type="caution">
    <text evidence="6">The sequence shown here is derived from an EMBL/GenBank/DDBJ whole genome shotgun (WGS) entry which is preliminary data.</text>
</comment>
<dbReference type="InterPro" id="IPR020823">
    <property type="entry name" value="Cell_div_FtsA"/>
</dbReference>
<dbReference type="GO" id="GO:0009898">
    <property type="term" value="C:cytoplasmic side of plasma membrane"/>
    <property type="evidence" value="ECO:0007669"/>
    <property type="project" value="TreeGrafter"/>
</dbReference>
<evidence type="ECO:0000256" key="4">
    <source>
        <dbReference type="ARBA" id="ARBA00023306"/>
    </source>
</evidence>
<dbReference type="PIRSF" id="PIRSF003101">
    <property type="entry name" value="FtsA"/>
    <property type="match status" value="1"/>
</dbReference>
<evidence type="ECO:0000313" key="6">
    <source>
        <dbReference type="EMBL" id="EKD24898.1"/>
    </source>
</evidence>
<keyword evidence="1" id="KW-1003">Cell membrane</keyword>
<dbReference type="InterPro" id="IPR003494">
    <property type="entry name" value="SHS2_FtsA"/>
</dbReference>
<proteinExistence type="predicted"/>
<dbReference type="PANTHER" id="PTHR32432:SF4">
    <property type="entry name" value="CELL DIVISION PROTEIN FTSA"/>
    <property type="match status" value="1"/>
</dbReference>
<dbReference type="PANTHER" id="PTHR32432">
    <property type="entry name" value="CELL DIVISION PROTEIN FTSA-RELATED"/>
    <property type="match status" value="1"/>
</dbReference>
<dbReference type="EMBL" id="AMFJ01036152">
    <property type="protein sequence ID" value="EKD24898.1"/>
    <property type="molecule type" value="Genomic_DNA"/>
</dbReference>
<sequence>MKDIKAVFDIGNDVIKGVVFANDDGKEIILAKQMEPTQGMRKGKILDTEAFVNTINRITESFIKKIGEDFIEEVFVGISHPEMIVTRIIEQKRIMTEEIVGEDVEHLSRVIAEISNKSNYETIKIVPVHFLIDENKKEKDPIGMKGKKLELVADVFMIPKNIYNGVIEAFEKVGLNIVDIVPNIIAATEVALDYDHKDLGTILVDIWKNQTSYVIYEDGYPLGYGTLAMGSEDVTKDISIGLQVDIKDAEEIKRTHGSAIVQKDRVADDSAIDSLFLADVINARYEEIFMKINSHLKSLDRDGRLAGGVLLIWWGARMPNLDLLSKDIFKLATFYGKDSILNLGDISSNIQFINVLGTYVWANKYTEGRKGAGLKFNLDFVGKIWTFFKDLF</sequence>
<dbReference type="GO" id="GO:0032153">
    <property type="term" value="C:cell division site"/>
    <property type="evidence" value="ECO:0007669"/>
    <property type="project" value="TreeGrafter"/>
</dbReference>
<evidence type="ECO:0000256" key="1">
    <source>
        <dbReference type="ARBA" id="ARBA00022475"/>
    </source>
</evidence>
<dbReference type="AlphaFoldDB" id="K1XWV9"/>
<dbReference type="Gene3D" id="3.30.420.40">
    <property type="match status" value="1"/>
</dbReference>
<dbReference type="GO" id="GO:0051301">
    <property type="term" value="P:cell division"/>
    <property type="evidence" value="ECO:0007669"/>
    <property type="project" value="UniProtKB-KW"/>
</dbReference>
<dbReference type="SMART" id="SM00842">
    <property type="entry name" value="FtsA"/>
    <property type="match status" value="1"/>
</dbReference>
<gene>
    <name evidence="6" type="ORF">ACD_80C00145G0032</name>
</gene>
<accession>K1XWV9</accession>
<keyword evidence="2" id="KW-0132">Cell division</keyword>
<dbReference type="SUPFAM" id="SSF53067">
    <property type="entry name" value="Actin-like ATPase domain"/>
    <property type="match status" value="2"/>
</dbReference>
<organism evidence="6">
    <name type="scientific">uncultured bacterium</name>
    <name type="common">gcode 4</name>
    <dbReference type="NCBI Taxonomy" id="1234023"/>
    <lineage>
        <taxon>Bacteria</taxon>
        <taxon>environmental samples</taxon>
    </lineage>
</organism>
<keyword evidence="3" id="KW-0472">Membrane</keyword>
<dbReference type="Gene3D" id="3.30.1490.110">
    <property type="match status" value="1"/>
</dbReference>
<name>K1XWV9_9BACT</name>
<evidence type="ECO:0000256" key="2">
    <source>
        <dbReference type="ARBA" id="ARBA00022618"/>
    </source>
</evidence>
<protein>
    <recommendedName>
        <fullName evidence="5">SHS2 domain-containing protein</fullName>
    </recommendedName>
</protein>
<dbReference type="InterPro" id="IPR050696">
    <property type="entry name" value="FtsA/MreB"/>
</dbReference>
<dbReference type="Pfam" id="PF14450">
    <property type="entry name" value="FtsA"/>
    <property type="match status" value="1"/>
</dbReference>
<dbReference type="Pfam" id="PF02491">
    <property type="entry name" value="SHS2_FTSA"/>
    <property type="match status" value="1"/>
</dbReference>
<reference evidence="6" key="1">
    <citation type="journal article" date="2012" name="Science">
        <title>Fermentation, hydrogen, and sulfur metabolism in multiple uncultivated bacterial phyla.</title>
        <authorList>
            <person name="Wrighton K.C."/>
            <person name="Thomas B.C."/>
            <person name="Sharon I."/>
            <person name="Miller C.S."/>
            <person name="Castelle C.J."/>
            <person name="VerBerkmoes N.C."/>
            <person name="Wilkins M.J."/>
            <person name="Hettich R.L."/>
            <person name="Lipton M.S."/>
            <person name="Williams K.H."/>
            <person name="Long P.E."/>
            <person name="Banfield J.F."/>
        </authorList>
    </citation>
    <scope>NUCLEOTIDE SEQUENCE [LARGE SCALE GENOMIC DNA]</scope>
</reference>
<feature type="domain" description="SHS2" evidence="5">
    <location>
        <begin position="5"/>
        <end position="191"/>
    </location>
</feature>
<keyword evidence="4" id="KW-0131">Cell cycle</keyword>
<dbReference type="InterPro" id="IPR043129">
    <property type="entry name" value="ATPase_NBD"/>
</dbReference>